<evidence type="ECO:0000313" key="3">
    <source>
        <dbReference type="EMBL" id="HGQ36238.1"/>
    </source>
</evidence>
<dbReference type="SUPFAM" id="SSF52540">
    <property type="entry name" value="P-loop containing nucleoside triphosphate hydrolases"/>
    <property type="match status" value="1"/>
</dbReference>
<proteinExistence type="predicted"/>
<organism evidence="4">
    <name type="scientific">Ignisphaera aggregans</name>
    <dbReference type="NCBI Taxonomy" id="334771"/>
    <lineage>
        <taxon>Archaea</taxon>
        <taxon>Thermoproteota</taxon>
        <taxon>Thermoprotei</taxon>
        <taxon>Desulfurococcales</taxon>
        <taxon>Desulfurococcaceae</taxon>
        <taxon>Ignisphaera</taxon>
    </lineage>
</organism>
<dbReference type="Pfam" id="PF10609">
    <property type="entry name" value="ParA"/>
    <property type="match status" value="1"/>
</dbReference>
<sequence length="247" mass="27588">MHLDPRLSIIPKRLSGFKHIVLVSSPKGGVGKTTVSVALALILSQERDRVALLDLDINNPTAHIVLGLDLSGSKVEEDKGILPLRILGKNLEFMSIALFTKDKLLPLRGKNASNAIIEILSTVRWSSTAMVVDTPPGFSDEVMEFARLYPRVKYLVISTPDILSILSAQRIVEVIFSEKHEILGVVGNMCRDKQDIEILAKNIATLNVEVLTCIPWINEVHRYYGEPKELINLFKQYLEPVVIKLTR</sequence>
<dbReference type="EMBL" id="DTCK01000039">
    <property type="protein sequence ID" value="HGQ36238.1"/>
    <property type="molecule type" value="Genomic_DNA"/>
</dbReference>
<reference evidence="4" key="1">
    <citation type="journal article" date="2020" name="mSystems">
        <title>Genome- and Community-Level Interaction Insights into Carbon Utilization and Element Cycling Functions of Hydrothermarchaeota in Hydrothermal Sediment.</title>
        <authorList>
            <person name="Zhou Z."/>
            <person name="Liu Y."/>
            <person name="Xu W."/>
            <person name="Pan J."/>
            <person name="Luo Z.H."/>
            <person name="Li M."/>
        </authorList>
    </citation>
    <scope>NUCLEOTIDE SEQUENCE [LARGE SCALE GENOMIC DNA]</scope>
    <source>
        <strain evidence="4">SpSt-637</strain>
        <strain evidence="3">SpSt-667</strain>
    </source>
</reference>
<dbReference type="InterPro" id="IPR033756">
    <property type="entry name" value="YlxH/NBP35"/>
</dbReference>
<dbReference type="GO" id="GO:0005524">
    <property type="term" value="F:ATP binding"/>
    <property type="evidence" value="ECO:0007669"/>
    <property type="project" value="UniProtKB-KW"/>
</dbReference>
<evidence type="ECO:0000313" key="4">
    <source>
        <dbReference type="EMBL" id="HGQ64172.1"/>
    </source>
</evidence>
<dbReference type="EMBL" id="DTBD01000022">
    <property type="protein sequence ID" value="HGQ64172.1"/>
    <property type="molecule type" value="Genomic_DNA"/>
</dbReference>
<dbReference type="PANTHER" id="PTHR42961">
    <property type="entry name" value="IRON-SULFUR PROTEIN NUBPL"/>
    <property type="match status" value="1"/>
</dbReference>
<dbReference type="PANTHER" id="PTHR42961:SF2">
    <property type="entry name" value="IRON-SULFUR PROTEIN NUBPL"/>
    <property type="match status" value="1"/>
</dbReference>
<keyword evidence="2 4" id="KW-0067">ATP-binding</keyword>
<dbReference type="AlphaFoldDB" id="A0A7C4NSR7"/>
<name>A0A7C4NSR7_9CREN</name>
<keyword evidence="1" id="KW-0547">Nucleotide-binding</keyword>
<protein>
    <submittedName>
        <fullName evidence="4">ATP-binding protein</fullName>
    </submittedName>
</protein>
<dbReference type="GO" id="GO:0051539">
    <property type="term" value="F:4 iron, 4 sulfur cluster binding"/>
    <property type="evidence" value="ECO:0007669"/>
    <property type="project" value="TreeGrafter"/>
</dbReference>
<dbReference type="Gene3D" id="3.40.50.300">
    <property type="entry name" value="P-loop containing nucleotide triphosphate hydrolases"/>
    <property type="match status" value="1"/>
</dbReference>
<dbReference type="InterPro" id="IPR027417">
    <property type="entry name" value="P-loop_NTPase"/>
</dbReference>
<dbReference type="InterPro" id="IPR044304">
    <property type="entry name" value="NUBPL-like"/>
</dbReference>
<evidence type="ECO:0000256" key="1">
    <source>
        <dbReference type="ARBA" id="ARBA00022741"/>
    </source>
</evidence>
<gene>
    <name evidence="4" type="ORF">ENU08_02900</name>
    <name evidence="3" type="ORF">ENU41_06135</name>
</gene>
<dbReference type="GO" id="GO:0016226">
    <property type="term" value="P:iron-sulfur cluster assembly"/>
    <property type="evidence" value="ECO:0007669"/>
    <property type="project" value="InterPro"/>
</dbReference>
<accession>A0A7C4NSR7</accession>
<evidence type="ECO:0000256" key="2">
    <source>
        <dbReference type="ARBA" id="ARBA00022840"/>
    </source>
</evidence>
<comment type="caution">
    <text evidence="4">The sequence shown here is derived from an EMBL/GenBank/DDBJ whole genome shotgun (WGS) entry which is preliminary data.</text>
</comment>